<accession>A0A1L3NH55</accession>
<dbReference type="Gene3D" id="3.30.360.10">
    <property type="entry name" value="Dihydrodipicolinate Reductase, domain 2"/>
    <property type="match status" value="1"/>
</dbReference>
<reference evidence="3 4" key="1">
    <citation type="submission" date="2015-11" db="EMBL/GenBank/DDBJ databases">
        <authorList>
            <person name="Hill K.K."/>
            <person name="Shirey T.B."/>
            <person name="Raphael B."/>
            <person name="Daligault H.E."/>
            <person name="Davenport K.W."/>
            <person name="Bruce D.C."/>
            <person name="Foley B.T."/>
            <person name="Johnson S.L."/>
        </authorList>
    </citation>
    <scope>NUCLEOTIDE SEQUENCE [LARGE SCALE GENOMIC DNA]</scope>
    <source>
        <strain evidence="3 4">CDC_1632</strain>
    </source>
</reference>
<dbReference type="Proteomes" id="UP000182204">
    <property type="component" value="Chromosome"/>
</dbReference>
<dbReference type="PANTHER" id="PTHR43708:SF4">
    <property type="entry name" value="OXIDOREDUCTASE YCEM-RELATED"/>
    <property type="match status" value="1"/>
</dbReference>
<dbReference type="Pfam" id="PF21378">
    <property type="entry name" value="YceM-like_C"/>
    <property type="match status" value="1"/>
</dbReference>
<dbReference type="GO" id="GO:0000166">
    <property type="term" value="F:nucleotide binding"/>
    <property type="evidence" value="ECO:0007669"/>
    <property type="project" value="InterPro"/>
</dbReference>
<dbReference type="SUPFAM" id="SSF51735">
    <property type="entry name" value="NAD(P)-binding Rossmann-fold domains"/>
    <property type="match status" value="1"/>
</dbReference>
<sequence>MSNVKIGIVGLGNISQKVYLPFLCKEENWSLIGAYSPTKSKRRKICNQYRINEFSNLTDLLENCDAVFVNSSTDSHFEVVSEAIKKHKDVYVDKPLASSLDETEQLVELSIKNNRKLMVGFNRRFAPMYVEAKNNINSTTSLIRLEKHRIDSIRSENFKTTLLDDYIHLVDTARWLDEPNDCVDGFININDKKELIFAEHSYKSKEDIKIFFDMHRKCGTNLERLEIITKDSIIRVKDMNTMEIEKEGKIEINKPSPWETAIKIKGFENAILHFINSIIGNTKPIVDGVEGLKSQKLLNDIINARNN</sequence>
<dbReference type="RefSeq" id="WP_072585398.1">
    <property type="nucleotide sequence ID" value="NZ_CP013243.1"/>
</dbReference>
<evidence type="ECO:0000313" key="4">
    <source>
        <dbReference type="Proteomes" id="UP000182204"/>
    </source>
</evidence>
<dbReference type="InterPro" id="IPR051317">
    <property type="entry name" value="Gfo/Idh/MocA_oxidoreduct"/>
</dbReference>
<name>A0A1L3NH55_CLOSG</name>
<dbReference type="InterPro" id="IPR000683">
    <property type="entry name" value="Gfo/Idh/MocA-like_OxRdtase_N"/>
</dbReference>
<dbReference type="SUPFAM" id="SSF55347">
    <property type="entry name" value="Glyceraldehyde-3-phosphate dehydrogenase-like, C-terminal domain"/>
    <property type="match status" value="1"/>
</dbReference>
<gene>
    <name evidence="3" type="ORF">NPD5_1648</name>
</gene>
<dbReference type="InterPro" id="IPR036291">
    <property type="entry name" value="NAD(P)-bd_dom_sf"/>
</dbReference>
<evidence type="ECO:0000313" key="3">
    <source>
        <dbReference type="EMBL" id="APH15470.1"/>
    </source>
</evidence>
<protein>
    <submittedName>
        <fullName evidence="3">Oxidoreductase, NAD-binding Rossmann fold family protein</fullName>
    </submittedName>
</protein>
<evidence type="ECO:0000259" key="1">
    <source>
        <dbReference type="Pfam" id="PF01408"/>
    </source>
</evidence>
<feature type="domain" description="YceM-like C-terminal" evidence="2">
    <location>
        <begin position="127"/>
        <end position="246"/>
    </location>
</feature>
<dbReference type="AlphaFoldDB" id="A0A1L3NH55"/>
<dbReference type="InterPro" id="IPR048477">
    <property type="entry name" value="YceM-like_C"/>
</dbReference>
<dbReference type="Gene3D" id="3.40.50.720">
    <property type="entry name" value="NAD(P)-binding Rossmann-like Domain"/>
    <property type="match status" value="1"/>
</dbReference>
<dbReference type="Pfam" id="PF01408">
    <property type="entry name" value="GFO_IDH_MocA"/>
    <property type="match status" value="1"/>
</dbReference>
<feature type="domain" description="Gfo/Idh/MocA-like oxidoreductase N-terminal" evidence="1">
    <location>
        <begin position="4"/>
        <end position="121"/>
    </location>
</feature>
<proteinExistence type="predicted"/>
<evidence type="ECO:0000259" key="2">
    <source>
        <dbReference type="Pfam" id="PF21378"/>
    </source>
</evidence>
<dbReference type="PANTHER" id="PTHR43708">
    <property type="entry name" value="CONSERVED EXPRESSED OXIDOREDUCTASE (EUROFUNG)"/>
    <property type="match status" value="1"/>
</dbReference>
<dbReference type="EMBL" id="CP013243">
    <property type="protein sequence ID" value="APH15470.1"/>
    <property type="molecule type" value="Genomic_DNA"/>
</dbReference>
<organism evidence="3 4">
    <name type="scientific">Clostridium sporogenes</name>
    <dbReference type="NCBI Taxonomy" id="1509"/>
    <lineage>
        <taxon>Bacteria</taxon>
        <taxon>Bacillati</taxon>
        <taxon>Bacillota</taxon>
        <taxon>Clostridia</taxon>
        <taxon>Eubacteriales</taxon>
        <taxon>Clostridiaceae</taxon>
        <taxon>Clostridium</taxon>
    </lineage>
</organism>